<name>A0A0G2T4I3_9CAUD</name>
<protein>
    <submittedName>
        <fullName evidence="1">Uncharacterized protein</fullName>
    </submittedName>
</protein>
<sequence>MQAITITYKGPGNVRGSRLIAKCDAGQVTVPYEHGLDMHGNVVDATKALCKKLGWTRSAGYRGDWTVGQTHKGFYVAVYTGPDEPDRFCIE</sequence>
<dbReference type="Proteomes" id="UP000226303">
    <property type="component" value="Segment"/>
</dbReference>
<evidence type="ECO:0000313" key="1">
    <source>
        <dbReference type="EMBL" id="AKG94346.1"/>
    </source>
</evidence>
<evidence type="ECO:0000313" key="2">
    <source>
        <dbReference type="Proteomes" id="UP000226303"/>
    </source>
</evidence>
<accession>A0A0G2T4I3</accession>
<dbReference type="EMBL" id="KR091952">
    <property type="protein sequence ID" value="AKG94346.1"/>
    <property type="molecule type" value="Genomic_DNA"/>
</dbReference>
<organism evidence="1 2">
    <name type="scientific">Pseudomonas phage phiPsa17</name>
    <dbReference type="NCBI Taxonomy" id="1629654"/>
    <lineage>
        <taxon>Viruses</taxon>
        <taxon>Duplodnaviria</taxon>
        <taxon>Heunggongvirae</taxon>
        <taxon>Uroviricota</taxon>
        <taxon>Caudoviricetes</taxon>
        <taxon>Autographivirales</taxon>
        <taxon>Autotranscriptaviridae</taxon>
        <taxon>Studiervirinae</taxon>
        <taxon>Ghunavirus</taxon>
        <taxon>Ghunavirus Psa17</taxon>
    </lineage>
</organism>
<proteinExistence type="predicted"/>
<reference evidence="1 2" key="1">
    <citation type="journal article" date="2014" name="Appl. Environ. Microbiol.">
        <title>Identification of Bacteriophages for Biocontrol of the Kiwifruit Canker Phytopathogen Pseudomonas syringae pv. actinidiae.</title>
        <authorList>
            <person name="Frampton R.A."/>
            <person name="Taylor C."/>
            <person name="Holguin Moreno A.V."/>
            <person name="Visnovsky S.B."/>
            <person name="Petty N.K."/>
            <person name="Pitman A.R."/>
            <person name="Fineran P.C."/>
        </authorList>
    </citation>
    <scope>NUCLEOTIDE SEQUENCE [LARGE SCALE GENOMIC DNA]</scope>
</reference>
<gene>
    <name evidence="1" type="ORF">VO98_020</name>
</gene>